<dbReference type="RefSeq" id="WP_115557790.1">
    <property type="nucleotide sequence ID" value="NZ_CP031376.1"/>
</dbReference>
<dbReference type="PROSITE" id="PS01148">
    <property type="entry name" value="UPF0033"/>
    <property type="match status" value="1"/>
</dbReference>
<dbReference type="SUPFAM" id="SSF64307">
    <property type="entry name" value="SirA-like"/>
    <property type="match status" value="1"/>
</dbReference>
<evidence type="ECO:0000259" key="1">
    <source>
        <dbReference type="PROSITE" id="PS01148"/>
    </source>
</evidence>
<keyword evidence="3" id="KW-1185">Reference proteome</keyword>
<evidence type="ECO:0000313" key="2">
    <source>
        <dbReference type="EMBL" id="AXK50870.1"/>
    </source>
</evidence>
<dbReference type="Gene3D" id="3.30.110.40">
    <property type="entry name" value="TusA-like domain"/>
    <property type="match status" value="1"/>
</dbReference>
<dbReference type="InterPro" id="IPR001455">
    <property type="entry name" value="TusA-like"/>
</dbReference>
<accession>A0A345Z2P1</accession>
<dbReference type="Pfam" id="PF01206">
    <property type="entry name" value="TusA"/>
    <property type="match status" value="1"/>
</dbReference>
<evidence type="ECO:0000313" key="3">
    <source>
        <dbReference type="Proteomes" id="UP000254792"/>
    </source>
</evidence>
<sequence length="75" mass="8329">MSSNIKELNFLGQSCPVPVIETRKIIEAAKHGDEFKVIVGSTNGRDNVSKMLTAIKVSDFRVKEAQVGFEIHIKK</sequence>
<gene>
    <name evidence="2" type="ORF">SALLE_v1c01940</name>
</gene>
<protein>
    <recommendedName>
        <fullName evidence="1">UPF0033 domain-containing protein</fullName>
    </recommendedName>
</protein>
<reference evidence="2 3" key="1">
    <citation type="submission" date="2018-07" db="EMBL/GenBank/DDBJ databases">
        <title>Complete genome sequence of Spiroplasma alleghenense PLHS-1 (ATCC 51752).</title>
        <authorList>
            <person name="Chou L."/>
            <person name="Lee T.-Y."/>
            <person name="Tsai Y.-M."/>
            <person name="Kuo C.-H."/>
        </authorList>
    </citation>
    <scope>NUCLEOTIDE SEQUENCE [LARGE SCALE GENOMIC DNA]</scope>
    <source>
        <strain evidence="2 3">PLHS-1</strain>
    </source>
</reference>
<feature type="domain" description="UPF0033" evidence="1">
    <location>
        <begin position="8"/>
        <end position="32"/>
    </location>
</feature>
<dbReference type="EMBL" id="CP031376">
    <property type="protein sequence ID" value="AXK50870.1"/>
    <property type="molecule type" value="Genomic_DNA"/>
</dbReference>
<dbReference type="AlphaFoldDB" id="A0A345Z2P1"/>
<name>A0A345Z2P1_9MOLU</name>
<organism evidence="2 3">
    <name type="scientific">Spiroplasma alleghenense</name>
    <dbReference type="NCBI Taxonomy" id="216931"/>
    <lineage>
        <taxon>Bacteria</taxon>
        <taxon>Bacillati</taxon>
        <taxon>Mycoplasmatota</taxon>
        <taxon>Mollicutes</taxon>
        <taxon>Entomoplasmatales</taxon>
        <taxon>Spiroplasmataceae</taxon>
        <taxon>Spiroplasma</taxon>
    </lineage>
</organism>
<dbReference type="Proteomes" id="UP000254792">
    <property type="component" value="Chromosome"/>
</dbReference>
<dbReference type="OrthoDB" id="9800872at2"/>
<proteinExistence type="predicted"/>
<dbReference type="KEGG" id="salx:SALLE_v1c01940"/>
<dbReference type="InterPro" id="IPR036868">
    <property type="entry name" value="TusA-like_sf"/>
</dbReference>